<sequence>MRDMFIEKAYDVSAAVPQCADYHIEVVRSLADAGPYIEAWEALAKAAVEPNMFYSPWALLSALEHLAGSKRFVLLFILRPSEQTMRPGFVIDGFFPLFEPSACVLSPLPVARMVRHRYCFSVAPLVRGGHESEVMRTFLRWLHTHRKRYPLLRMPDAPADGPLADALRGALREEGRRFHEGAHWQRALMRLGDDTESYMERALSSKERREYRRRRNRLAELGDLRFRALQPSGEDLAAWLAAFVKLEMKGWKGESHSALGSRPECLRYFEAVASAAYARGQLVMLEMSLDGRPLAMLCDFLAPPAVFAFKIAFDEDYAKHSPGVLLILEYIQRRNELQERGVEWMDSCSSPDSLFTNRLWLERKSLCTFLLSNGSPQADLWVNLYPYAKRLKEWLKRRYQAGRQAIGRCYPGTRHAHAEPAGTPRRGPSHS</sequence>
<gene>
    <name evidence="3" type="ORF">PS918_03270</name>
</gene>
<dbReference type="Gene3D" id="3.40.630.30">
    <property type="match status" value="1"/>
</dbReference>
<evidence type="ECO:0000256" key="1">
    <source>
        <dbReference type="SAM" id="MobiDB-lite"/>
    </source>
</evidence>
<dbReference type="OrthoDB" id="213519at2"/>
<dbReference type="Pfam" id="PF13480">
    <property type="entry name" value="Acetyltransf_6"/>
    <property type="match status" value="1"/>
</dbReference>
<dbReference type="EMBL" id="CABVIY010000004">
    <property type="protein sequence ID" value="VVP91398.1"/>
    <property type="molecule type" value="Genomic_DNA"/>
</dbReference>
<proteinExistence type="predicted"/>
<protein>
    <recommendedName>
        <fullName evidence="2">BioF2-like acetyltransferase domain-containing protein</fullName>
    </recommendedName>
</protein>
<dbReference type="InterPro" id="IPR016181">
    <property type="entry name" value="Acyl_CoA_acyltransferase"/>
</dbReference>
<name>A0A5E7SZT2_PSEFL</name>
<feature type="domain" description="BioF2-like acetyltransferase" evidence="2">
    <location>
        <begin position="205"/>
        <end position="346"/>
    </location>
</feature>
<dbReference type="Proteomes" id="UP000326611">
    <property type="component" value="Unassembled WGS sequence"/>
</dbReference>
<dbReference type="SUPFAM" id="SSF55729">
    <property type="entry name" value="Acyl-CoA N-acyltransferases (Nat)"/>
    <property type="match status" value="1"/>
</dbReference>
<evidence type="ECO:0000313" key="4">
    <source>
        <dbReference type="Proteomes" id="UP000326611"/>
    </source>
</evidence>
<dbReference type="AlphaFoldDB" id="A0A5E7SZT2"/>
<feature type="region of interest" description="Disordered" evidence="1">
    <location>
        <begin position="412"/>
        <end position="431"/>
    </location>
</feature>
<organism evidence="3 4">
    <name type="scientific">Pseudomonas fluorescens</name>
    <dbReference type="NCBI Taxonomy" id="294"/>
    <lineage>
        <taxon>Bacteria</taxon>
        <taxon>Pseudomonadati</taxon>
        <taxon>Pseudomonadota</taxon>
        <taxon>Gammaproteobacteria</taxon>
        <taxon>Pseudomonadales</taxon>
        <taxon>Pseudomonadaceae</taxon>
        <taxon>Pseudomonas</taxon>
    </lineage>
</organism>
<accession>A0A5E7SZT2</accession>
<evidence type="ECO:0000259" key="2">
    <source>
        <dbReference type="Pfam" id="PF13480"/>
    </source>
</evidence>
<evidence type="ECO:0000313" key="3">
    <source>
        <dbReference type="EMBL" id="VVP91398.1"/>
    </source>
</evidence>
<reference evidence="3 4" key="1">
    <citation type="submission" date="2019-09" db="EMBL/GenBank/DDBJ databases">
        <authorList>
            <person name="Chandra G."/>
            <person name="Truman W A."/>
        </authorList>
    </citation>
    <scope>NUCLEOTIDE SEQUENCE [LARGE SCALE GENOMIC DNA]</scope>
    <source>
        <strain evidence="3">PS918</strain>
    </source>
</reference>
<dbReference type="InterPro" id="IPR038740">
    <property type="entry name" value="BioF2-like_GNAT_dom"/>
</dbReference>